<dbReference type="GO" id="GO:0003964">
    <property type="term" value="F:RNA-directed DNA polymerase activity"/>
    <property type="evidence" value="ECO:0007669"/>
    <property type="project" value="UniProtKB-KW"/>
</dbReference>
<keyword evidence="6" id="KW-0479">Metal-binding</keyword>
<feature type="coiled-coil region" evidence="16">
    <location>
        <begin position="1315"/>
        <end position="1342"/>
    </location>
</feature>
<dbReference type="CDD" id="cd00303">
    <property type="entry name" value="retropepsin_like"/>
    <property type="match status" value="1"/>
</dbReference>
<keyword evidence="3" id="KW-0808">Transferase</keyword>
<feature type="compositionally biased region" description="Basic and acidic residues" evidence="17">
    <location>
        <begin position="271"/>
        <end position="288"/>
    </location>
</feature>
<dbReference type="Gramene" id="QL93p1800_0008:mrna">
    <property type="protein sequence ID" value="QL93p1800_0008:mrna"/>
    <property type="gene ID" value="QL93p1800_0008"/>
</dbReference>
<dbReference type="SUPFAM" id="SSF56672">
    <property type="entry name" value="DNA/RNA polymerases"/>
    <property type="match status" value="1"/>
</dbReference>
<dbReference type="Gene3D" id="3.30.70.270">
    <property type="match status" value="2"/>
</dbReference>
<keyword evidence="16" id="KW-0175">Coiled coil</keyword>
<dbReference type="PROSITE" id="PS50013">
    <property type="entry name" value="CHROMO_2"/>
    <property type="match status" value="1"/>
</dbReference>
<dbReference type="PANTHER" id="PTHR37984:SF5">
    <property type="entry name" value="PROTEIN NYNRIN-LIKE"/>
    <property type="match status" value="1"/>
</dbReference>
<accession>A0A7N2N6K8</accession>
<name>A0A7N2N6K8_QUELO</name>
<feature type="coiled-coil region" evidence="16">
    <location>
        <begin position="42"/>
        <end position="87"/>
    </location>
</feature>
<feature type="region of interest" description="Disordered" evidence="17">
    <location>
        <begin position="269"/>
        <end position="321"/>
    </location>
</feature>
<evidence type="ECO:0000256" key="8">
    <source>
        <dbReference type="ARBA" id="ARBA00022759"/>
    </source>
</evidence>
<dbReference type="Pfam" id="PF00078">
    <property type="entry name" value="RVT_1"/>
    <property type="match status" value="1"/>
</dbReference>
<dbReference type="Gene3D" id="2.40.70.10">
    <property type="entry name" value="Acid Proteases"/>
    <property type="match status" value="1"/>
</dbReference>
<dbReference type="InterPro" id="IPR050951">
    <property type="entry name" value="Retrovirus_Pol_polyprotein"/>
</dbReference>
<dbReference type="FunFam" id="1.10.340.70:FF:000001">
    <property type="entry name" value="Retrovirus-related Pol polyprotein from transposon gypsy-like Protein"/>
    <property type="match status" value="1"/>
</dbReference>
<keyword evidence="9" id="KW-0378">Hydrolase</keyword>
<dbReference type="InterPro" id="IPR021109">
    <property type="entry name" value="Peptidase_aspartic_dom_sf"/>
</dbReference>
<feature type="domain" description="Integrase catalytic" evidence="20">
    <location>
        <begin position="1133"/>
        <end position="1292"/>
    </location>
</feature>
<evidence type="ECO:0000256" key="13">
    <source>
        <dbReference type="ARBA" id="ARBA00022932"/>
    </source>
</evidence>
<dbReference type="PROSITE" id="PS50994">
    <property type="entry name" value="INTEGRASE"/>
    <property type="match status" value="1"/>
</dbReference>
<dbReference type="InterPro" id="IPR012337">
    <property type="entry name" value="RNaseH-like_sf"/>
</dbReference>
<keyword evidence="4" id="KW-0548">Nucleotidyltransferase</keyword>
<dbReference type="CDD" id="cd09274">
    <property type="entry name" value="RNase_HI_RT_Ty3"/>
    <property type="match status" value="1"/>
</dbReference>
<dbReference type="Pfam" id="PF24626">
    <property type="entry name" value="SH3_Tf2-1"/>
    <property type="match status" value="1"/>
</dbReference>
<dbReference type="GO" id="GO:0003887">
    <property type="term" value="F:DNA-directed DNA polymerase activity"/>
    <property type="evidence" value="ECO:0007669"/>
    <property type="project" value="UniProtKB-KW"/>
</dbReference>
<evidence type="ECO:0000256" key="5">
    <source>
        <dbReference type="ARBA" id="ARBA00022722"/>
    </source>
</evidence>
<dbReference type="InterPro" id="IPR056924">
    <property type="entry name" value="SH3_Tf2-1"/>
</dbReference>
<dbReference type="FunFam" id="3.30.70.270:FF:000020">
    <property type="entry name" value="Transposon Tf2-6 polyprotein-like Protein"/>
    <property type="match status" value="1"/>
</dbReference>
<dbReference type="Pfam" id="PF00385">
    <property type="entry name" value="Chromo"/>
    <property type="match status" value="1"/>
</dbReference>
<evidence type="ECO:0000256" key="3">
    <source>
        <dbReference type="ARBA" id="ARBA00022679"/>
    </source>
</evidence>
<keyword evidence="15" id="KW-0233">DNA recombination</keyword>
<evidence type="ECO:0000256" key="14">
    <source>
        <dbReference type="ARBA" id="ARBA00023125"/>
    </source>
</evidence>
<feature type="domain" description="Chromo" evidence="18">
    <location>
        <begin position="1442"/>
        <end position="1507"/>
    </location>
</feature>
<dbReference type="InParanoid" id="A0A7N2N6K8"/>
<dbReference type="SUPFAM" id="SSF50630">
    <property type="entry name" value="Acid proteases"/>
    <property type="match status" value="1"/>
</dbReference>
<dbReference type="SUPFAM" id="SSF53098">
    <property type="entry name" value="Ribonuclease H-like"/>
    <property type="match status" value="1"/>
</dbReference>
<keyword evidence="10" id="KW-0460">Magnesium</keyword>
<dbReference type="PROSITE" id="PS50878">
    <property type="entry name" value="RT_POL"/>
    <property type="match status" value="1"/>
</dbReference>
<dbReference type="Pfam" id="PF03732">
    <property type="entry name" value="Retrotrans_gag"/>
    <property type="match status" value="1"/>
</dbReference>
<dbReference type="GO" id="GO:0015074">
    <property type="term" value="P:DNA integration"/>
    <property type="evidence" value="ECO:0007669"/>
    <property type="project" value="UniProtKB-KW"/>
</dbReference>
<dbReference type="GO" id="GO:0046872">
    <property type="term" value="F:metal ion binding"/>
    <property type="evidence" value="ECO:0007669"/>
    <property type="project" value="UniProtKB-KW"/>
</dbReference>
<keyword evidence="22" id="KW-1185">Reference proteome</keyword>
<dbReference type="PANTHER" id="PTHR37984">
    <property type="entry name" value="PROTEIN CBG26694"/>
    <property type="match status" value="1"/>
</dbReference>
<dbReference type="EnsemblPlants" id="QL93p1800_0008:mrna">
    <property type="protein sequence ID" value="QL93p1800_0008:mrna"/>
    <property type="gene ID" value="QL93p1800_0008"/>
</dbReference>
<evidence type="ECO:0000313" key="22">
    <source>
        <dbReference type="Proteomes" id="UP000594261"/>
    </source>
</evidence>
<organism evidence="21 22">
    <name type="scientific">Quercus lobata</name>
    <name type="common">Valley oak</name>
    <dbReference type="NCBI Taxonomy" id="97700"/>
    <lineage>
        <taxon>Eukaryota</taxon>
        <taxon>Viridiplantae</taxon>
        <taxon>Streptophyta</taxon>
        <taxon>Embryophyta</taxon>
        <taxon>Tracheophyta</taxon>
        <taxon>Spermatophyta</taxon>
        <taxon>Magnoliopsida</taxon>
        <taxon>eudicotyledons</taxon>
        <taxon>Gunneridae</taxon>
        <taxon>Pentapetalae</taxon>
        <taxon>rosids</taxon>
        <taxon>fabids</taxon>
        <taxon>Fagales</taxon>
        <taxon>Fagaceae</taxon>
        <taxon>Quercus</taxon>
    </lineage>
</organism>
<evidence type="ECO:0000256" key="9">
    <source>
        <dbReference type="ARBA" id="ARBA00022801"/>
    </source>
</evidence>
<dbReference type="InterPro" id="IPR041588">
    <property type="entry name" value="Integrase_H2C2"/>
</dbReference>
<dbReference type="Gene3D" id="3.30.420.10">
    <property type="entry name" value="Ribonuclease H-like superfamily/Ribonuclease H"/>
    <property type="match status" value="2"/>
</dbReference>
<evidence type="ECO:0000259" key="20">
    <source>
        <dbReference type="PROSITE" id="PS50994"/>
    </source>
</evidence>
<dbReference type="InterPro" id="IPR000477">
    <property type="entry name" value="RT_dom"/>
</dbReference>
<dbReference type="SUPFAM" id="SSF54160">
    <property type="entry name" value="Chromo domain-like"/>
    <property type="match status" value="1"/>
</dbReference>
<keyword evidence="2" id="KW-0645">Protease</keyword>
<dbReference type="InterPro" id="IPR000953">
    <property type="entry name" value="Chromo/chromo_shadow_dom"/>
</dbReference>
<evidence type="ECO:0000256" key="15">
    <source>
        <dbReference type="ARBA" id="ARBA00023172"/>
    </source>
</evidence>
<evidence type="ECO:0000256" key="1">
    <source>
        <dbReference type="ARBA" id="ARBA00012493"/>
    </source>
</evidence>
<sequence length="1866" mass="209187">MSSDTKARLTVVENILGVPADGEEVSVCDRLGAVSAETAVVRNDLAEQRELVLNRVEELAAAMDAQNQAARETQRELEAEIALLKRAIRGLPREGEVATKVKVPEPKPFNGARNAKDLENFLWDMEQYFKAARVPSQEMVTITSMYLSGDAKLWWRTRVEDDADAGRGKIDSWEALKKELKDQFLPTNTAWVARDALKKLRQTGTVREYVKTFSSLMLDIKNMSEEDKLFNFMSGLQPWAQMELKRQAVRDLPTAMSAADALVDYKFSKPSGDEEKRKSKDKGKDKQKKDGKKKDKQKKTWGNKNKGESSTSQPSKEQPKLNAGCFICNGPHRARDCPKREKLNAIVAEDGSGQSDEEVPSRMNPLQLLNALSAGGNSRGLSYVPVEMNENGAEGMLDSGATHNFVADRMVQRLGLKVSKSPSKIKAVNSEAKPVLGIAYGVKLKVGEWTGKVNFLVMELDDFDVILGDEFLVAAKAALLPFIGVLLILDEKQPCYVPVRRGAGNSKTRKGKGPMVSAMQVEHGLKKGEITYLAALIEMKQDKYVEVPDAVAGLLGEFVDVMPPELPKTLPPRRAVDHRIELIPGSKPPSKAPYRMSPMELAEMRKQLTELLDAGYVQPSKAPYGAPVLFQKKHDGSLRMCVDYRALNKVTVKNKYPVPLIQDLFDRLSKAVYFTKLDLRSGYWQVRIAEGDEPKTTCVTRYGSYEFLVMPFGLTNAPATFCNLMNDVFYEYVDRFVVVYLDDIVIYSESLEDHLEHLRKVLSKLREHQLFVKKEKCEFAQQEIMFLGHRISKGMVMMDEGKVQAILDWPSPSKVTELRSFLGLANYYRKFIQGYSKKVAPLTDLLKKDKKWVWTDACQGAFDKLKVAVSSEPVLRLPDFGLPFEVHTDASDKAIGGVLVQEKHPVAYESRKLNEAEQKCSAHEKEMIAVIHCLLAWRVYLLGPKFVVKTDNVANTFFNTQKKLSPKQARWQELLQEYDFVWEHKPGKHNEVADALSRKQVQEYVAALTRVESDFVDRIRESAKLDATYQKLVQDVTAGLVRRYWLEDGLLYAKGGKLFVPSGKIRRELLKETHDPQWAGHPGKDRMYALLSRSYFWPKMELDVELYVKTCLVCQQDKGLTQKEAGLLQPLPIPKSPWVSISMDFITGLPKAKGMGSVFVVVDRFSKYAIFMAAPSTCTAEVAADLFYKNVVKYFGLPEDIVSDRDSRFTGRFWTVLFGLMGSELKFSTANHPQTDGQTERINAVLEDYLRHYVTASQRNWLDLLDSAQFAYNLHKSSSTGMSPFELAMGQQPLTPHEIAKQRSGGRCPAAYRFAVNKQELMQEAQDSLLKAQRRMKKYADKKRRPLEFQVGDKVLLKLTPQIWRKFRNEQIHRGLIPKYDGPFEIVKRVGAVAYKLKLPERLQIHPTIHVSFLKPYHGDVEEPARNEARRAPPTVMVQFDKEVDRILDKKVTGYRKGGNMITYYLVKWKGVAESEASWEKASTLWQFEKEVKAFEDTLPTRTSASSGGGGLLGALLVADDGMRKWSAWTTSGQSHGSMFSQDTKGSSCLSNEAPKCSLRGTSPAPLLGSQRFVDDGQQQVVLTLRGSAWHEGLAMGCFVCGLGGLCARQCWAADVNDMLCKALGWLVLAESAVGGSYQRFLALWVLQMCSAKAVGVVNCKRVYCFCFEKFVWILRLPLYLILSDEVLVCGVLAETKSGGLVPSQAENLKRKFNPVTHGERSAPGVHRSARPFYRRCAPGLNWPGRASGAVTLKKLECSKQAYALDTLAWDNIIGFRSYSVGLRDRTFAKDVFINQERKLGARRRSDTVLVSTINDADQGSADVTYRTPPAPYEKSKSLGSGGSMVARLKLKGIDGRAPPGVEPAA</sequence>
<evidence type="ECO:0000256" key="17">
    <source>
        <dbReference type="SAM" id="MobiDB-lite"/>
    </source>
</evidence>
<dbReference type="InterPro" id="IPR005162">
    <property type="entry name" value="Retrotrans_gag_dom"/>
</dbReference>
<dbReference type="GO" id="GO:0006310">
    <property type="term" value="P:DNA recombination"/>
    <property type="evidence" value="ECO:0007669"/>
    <property type="project" value="UniProtKB-KW"/>
</dbReference>
<dbReference type="GO" id="GO:0003677">
    <property type="term" value="F:DNA binding"/>
    <property type="evidence" value="ECO:0007669"/>
    <property type="project" value="UniProtKB-KW"/>
</dbReference>
<dbReference type="Pfam" id="PF17917">
    <property type="entry name" value="RT_RNaseH"/>
    <property type="match status" value="1"/>
</dbReference>
<evidence type="ECO:0000259" key="19">
    <source>
        <dbReference type="PROSITE" id="PS50878"/>
    </source>
</evidence>
<evidence type="ECO:0000313" key="21">
    <source>
        <dbReference type="EnsemblPlants" id="QL93p1800_0008:mrna"/>
    </source>
</evidence>
<dbReference type="InterPro" id="IPR043502">
    <property type="entry name" value="DNA/RNA_pol_sf"/>
</dbReference>
<dbReference type="GO" id="GO:0006508">
    <property type="term" value="P:proteolysis"/>
    <property type="evidence" value="ECO:0007669"/>
    <property type="project" value="UniProtKB-KW"/>
</dbReference>
<feature type="domain" description="Reverse transcriptase" evidence="19">
    <location>
        <begin position="612"/>
        <end position="791"/>
    </location>
</feature>
<reference evidence="21" key="1">
    <citation type="submission" date="2021-01" db="UniProtKB">
        <authorList>
            <consortium name="EnsemblPlants"/>
        </authorList>
    </citation>
    <scope>IDENTIFICATION</scope>
</reference>
<dbReference type="SMART" id="SM00298">
    <property type="entry name" value="CHROMO"/>
    <property type="match status" value="1"/>
</dbReference>
<dbReference type="InterPro" id="IPR036397">
    <property type="entry name" value="RNaseH_sf"/>
</dbReference>
<evidence type="ECO:0000256" key="11">
    <source>
        <dbReference type="ARBA" id="ARBA00022908"/>
    </source>
</evidence>
<evidence type="ECO:0000256" key="10">
    <source>
        <dbReference type="ARBA" id="ARBA00022842"/>
    </source>
</evidence>
<evidence type="ECO:0000259" key="18">
    <source>
        <dbReference type="PROSITE" id="PS50013"/>
    </source>
</evidence>
<dbReference type="InterPro" id="IPR023780">
    <property type="entry name" value="Chromo_domain"/>
</dbReference>
<keyword evidence="5" id="KW-0540">Nuclease</keyword>
<keyword evidence="8" id="KW-0255">Endonuclease</keyword>
<dbReference type="Pfam" id="PF13650">
    <property type="entry name" value="Asp_protease_2"/>
    <property type="match status" value="1"/>
</dbReference>
<protein>
    <recommendedName>
        <fullName evidence="1">RNA-directed DNA polymerase</fullName>
        <ecNumber evidence="1">2.7.7.49</ecNumber>
    </recommendedName>
</protein>
<keyword evidence="11" id="KW-0229">DNA integration</keyword>
<evidence type="ECO:0000256" key="16">
    <source>
        <dbReference type="SAM" id="Coils"/>
    </source>
</evidence>
<evidence type="ECO:0000256" key="12">
    <source>
        <dbReference type="ARBA" id="ARBA00022918"/>
    </source>
</evidence>
<dbReference type="GO" id="GO:0004519">
    <property type="term" value="F:endonuclease activity"/>
    <property type="evidence" value="ECO:0007669"/>
    <property type="project" value="UniProtKB-KW"/>
</dbReference>
<dbReference type="OMA" id="ERKYTAQ"/>
<dbReference type="CDD" id="cd01647">
    <property type="entry name" value="RT_LTR"/>
    <property type="match status" value="1"/>
</dbReference>
<keyword evidence="7" id="KW-0064">Aspartyl protease</keyword>
<evidence type="ECO:0000256" key="4">
    <source>
        <dbReference type="ARBA" id="ARBA00022695"/>
    </source>
</evidence>
<keyword evidence="14" id="KW-0238">DNA-binding</keyword>
<keyword evidence="13" id="KW-0239">DNA-directed DNA polymerase</keyword>
<dbReference type="Pfam" id="PF17921">
    <property type="entry name" value="Integrase_H2C2"/>
    <property type="match status" value="1"/>
</dbReference>
<dbReference type="InterPro" id="IPR041373">
    <property type="entry name" value="RT_RNaseH"/>
</dbReference>
<dbReference type="Gene3D" id="2.40.50.40">
    <property type="match status" value="1"/>
</dbReference>
<dbReference type="EC" id="2.7.7.49" evidence="1"/>
<dbReference type="Gene3D" id="3.10.10.10">
    <property type="entry name" value="HIV Type 1 Reverse Transcriptase, subunit A, domain 1"/>
    <property type="match status" value="1"/>
</dbReference>
<dbReference type="InterPro" id="IPR043128">
    <property type="entry name" value="Rev_trsase/Diguanyl_cyclase"/>
</dbReference>
<proteinExistence type="predicted"/>
<keyword evidence="12" id="KW-0695">RNA-directed DNA polymerase</keyword>
<feature type="compositionally biased region" description="Basic residues" evidence="17">
    <location>
        <begin position="289"/>
        <end position="301"/>
    </location>
</feature>
<evidence type="ECO:0000256" key="7">
    <source>
        <dbReference type="ARBA" id="ARBA00022750"/>
    </source>
</evidence>
<dbReference type="Proteomes" id="UP000594261">
    <property type="component" value="Unassembled WGS sequence"/>
</dbReference>
<dbReference type="GO" id="GO:0004190">
    <property type="term" value="F:aspartic-type endopeptidase activity"/>
    <property type="evidence" value="ECO:0007669"/>
    <property type="project" value="UniProtKB-KW"/>
</dbReference>
<dbReference type="InterPro" id="IPR001584">
    <property type="entry name" value="Integrase_cat-core"/>
</dbReference>
<dbReference type="Gene3D" id="1.10.340.70">
    <property type="match status" value="1"/>
</dbReference>
<dbReference type="InterPro" id="IPR016197">
    <property type="entry name" value="Chromo-like_dom_sf"/>
</dbReference>
<evidence type="ECO:0000256" key="2">
    <source>
        <dbReference type="ARBA" id="ARBA00022670"/>
    </source>
</evidence>
<evidence type="ECO:0000256" key="6">
    <source>
        <dbReference type="ARBA" id="ARBA00022723"/>
    </source>
</evidence>
<feature type="region of interest" description="Disordered" evidence="17">
    <location>
        <begin position="1821"/>
        <end position="1841"/>
    </location>
</feature>